<protein>
    <submittedName>
        <fullName evidence="2">Uncharacterized protein</fullName>
    </submittedName>
</protein>
<keyword evidence="1" id="KW-0812">Transmembrane</keyword>
<gene>
    <name evidence="2" type="ORF">ABFG95_05905</name>
</gene>
<dbReference type="EMBL" id="CP157584">
    <property type="protein sequence ID" value="XBP00009.1"/>
    <property type="molecule type" value="Genomic_DNA"/>
</dbReference>
<reference evidence="2" key="1">
    <citation type="submission" date="2024-05" db="EMBL/GenBank/DDBJ databases">
        <title>Transcriptome analysis of the degradation process of organic nitrogen by two heterotrophic nitrifying and aerobic denitrifying bacteria, Achromobacter sp. HNDS-1 and Enterobacter sp. HNDS-6.</title>
        <authorList>
            <person name="Huang Y."/>
        </authorList>
    </citation>
    <scope>NUCLEOTIDE SEQUENCE</scope>
    <source>
        <strain evidence="2">HNDS-1</strain>
    </source>
</reference>
<sequence length="241" mass="26998">MKRNAEDFDRCPTGDEVFVRQPRRVRQWIQRGVLCLVVVSVLACVAAYGTLILQLAADSMRSKENQLASWMQGLIAVGTFGITTILLWLQVQGQVASREEEVDDGLYRTVASFALIADRLVAYIKEGRTDAYANDVHDQPHFLLAQLQEAPFYAFPNGKTLAHAISIADQLSRILQRRSLAATIVAKHEANDQVHLHQAIKAIEGELHLLRIAAVNWAPTYKGWRIRRSLARALHPAIGRK</sequence>
<evidence type="ECO:0000256" key="1">
    <source>
        <dbReference type="SAM" id="Phobius"/>
    </source>
</evidence>
<feature type="transmembrane region" description="Helical" evidence="1">
    <location>
        <begin position="69"/>
        <end position="89"/>
    </location>
</feature>
<evidence type="ECO:0000313" key="2">
    <source>
        <dbReference type="EMBL" id="XBP00009.1"/>
    </source>
</evidence>
<dbReference type="KEGG" id="achh:ABFG95_05905"/>
<proteinExistence type="predicted"/>
<accession>A0AAU7LDJ9</accession>
<organism evidence="2">
    <name type="scientific">Achromobacter sp. HNDS-1</name>
    <dbReference type="NCBI Taxonomy" id="3151598"/>
    <lineage>
        <taxon>Bacteria</taxon>
        <taxon>Pseudomonadati</taxon>
        <taxon>Pseudomonadota</taxon>
        <taxon>Betaproteobacteria</taxon>
        <taxon>Burkholderiales</taxon>
        <taxon>Alcaligenaceae</taxon>
        <taxon>Achromobacter</taxon>
    </lineage>
</organism>
<dbReference type="RefSeq" id="WP_278992663.1">
    <property type="nucleotide sequence ID" value="NZ_CP157584.1"/>
</dbReference>
<name>A0AAU7LDJ9_9BURK</name>
<dbReference type="AlphaFoldDB" id="A0AAU7LDJ9"/>
<feature type="transmembrane region" description="Helical" evidence="1">
    <location>
        <begin position="33"/>
        <end position="57"/>
    </location>
</feature>
<keyword evidence="1" id="KW-1133">Transmembrane helix</keyword>
<keyword evidence="1" id="KW-0472">Membrane</keyword>